<gene>
    <name evidence="2" type="ORF">SCP_0102300</name>
</gene>
<evidence type="ECO:0000313" key="3">
    <source>
        <dbReference type="Proteomes" id="UP000287166"/>
    </source>
</evidence>
<dbReference type="GeneID" id="38774274"/>
<evidence type="ECO:0000256" key="1">
    <source>
        <dbReference type="SAM" id="MobiDB-lite"/>
    </source>
</evidence>
<dbReference type="Proteomes" id="UP000287166">
    <property type="component" value="Unassembled WGS sequence"/>
</dbReference>
<dbReference type="InParanoid" id="A0A401G5B8"/>
<protein>
    <submittedName>
        <fullName evidence="2">Uncharacterized protein</fullName>
    </submittedName>
</protein>
<organism evidence="2 3">
    <name type="scientific">Sparassis crispa</name>
    <dbReference type="NCBI Taxonomy" id="139825"/>
    <lineage>
        <taxon>Eukaryota</taxon>
        <taxon>Fungi</taxon>
        <taxon>Dikarya</taxon>
        <taxon>Basidiomycota</taxon>
        <taxon>Agaricomycotina</taxon>
        <taxon>Agaricomycetes</taxon>
        <taxon>Polyporales</taxon>
        <taxon>Sparassidaceae</taxon>
        <taxon>Sparassis</taxon>
    </lineage>
</organism>
<sequence>MPRVGNCSSCGEHQSDLDAHRRVVHQPKCKVTIPGSSAVKVVYKDKDTGQFQCPGCDYSFPSPPPLQMHVRTSCKGFSGRMTMTAGAARVGSAPYGLRRRGRLPESGKSIRGRPPGRNKTRVFHPPVVSVDCEEDPNADLAKDEIQEASSNIGLSDDHELDPDYLFPRRGRARADATFLVPRSSHRCSNDAARHHDQLPISSLSRVEKGQGTLRNRSVASSMPSSFPGVSEPEQGLLARTAAQHTSGEALSLPIAQGSSRPLLDGALAVHSFLAGLARDLSNELLPAFEAFGCKTSQDLDVLCLMDPKDDWGILRDYLEKHHKVEFLCWVIITAGLETRRASLPAPLPAAGDAQSGSAPMNAVCMWLSRLRRPLLRRAPLFYECGLREARDLDALCMLEAQWDPVVKDEMLRKGLSLLEWLVIRDGLKSSVSSMQSR</sequence>
<accession>A0A401G5B8</accession>
<dbReference type="AlphaFoldDB" id="A0A401G5B8"/>
<reference evidence="2 3" key="1">
    <citation type="journal article" date="2018" name="Sci. Rep.">
        <title>Genome sequence of the cauliflower mushroom Sparassis crispa (Hanabiratake) and its association with beneficial usage.</title>
        <authorList>
            <person name="Kiyama R."/>
            <person name="Furutani Y."/>
            <person name="Kawaguchi K."/>
            <person name="Nakanishi T."/>
        </authorList>
    </citation>
    <scope>NUCLEOTIDE SEQUENCE [LARGE SCALE GENOMIC DNA]</scope>
</reference>
<evidence type="ECO:0000313" key="2">
    <source>
        <dbReference type="EMBL" id="GBE77357.1"/>
    </source>
</evidence>
<proteinExistence type="predicted"/>
<name>A0A401G5B8_9APHY</name>
<keyword evidence="3" id="KW-1185">Reference proteome</keyword>
<dbReference type="OrthoDB" id="2804480at2759"/>
<dbReference type="RefSeq" id="XP_027608270.1">
    <property type="nucleotide sequence ID" value="XM_027752469.1"/>
</dbReference>
<feature type="compositionally biased region" description="Basic residues" evidence="1">
    <location>
        <begin position="110"/>
        <end position="122"/>
    </location>
</feature>
<comment type="caution">
    <text evidence="2">The sequence shown here is derived from an EMBL/GenBank/DDBJ whole genome shotgun (WGS) entry which is preliminary data.</text>
</comment>
<dbReference type="EMBL" id="BFAD01000001">
    <property type="protein sequence ID" value="GBE77357.1"/>
    <property type="molecule type" value="Genomic_DNA"/>
</dbReference>
<feature type="region of interest" description="Disordered" evidence="1">
    <location>
        <begin position="97"/>
        <end position="123"/>
    </location>
</feature>